<evidence type="ECO:0008006" key="3">
    <source>
        <dbReference type="Google" id="ProtNLM"/>
    </source>
</evidence>
<dbReference type="AlphaFoldDB" id="A0A8H3D325"/>
<accession>A0A8H3D325</accession>
<dbReference type="Gene3D" id="1.25.40.180">
    <property type="match status" value="1"/>
</dbReference>
<comment type="caution">
    <text evidence="1">The sequence shown here is derived from an EMBL/GenBank/DDBJ whole genome shotgun (WGS) entry which is preliminary data.</text>
</comment>
<dbReference type="InterPro" id="IPR016024">
    <property type="entry name" value="ARM-type_fold"/>
</dbReference>
<dbReference type="Proteomes" id="UP000663831">
    <property type="component" value="Unassembled WGS sequence"/>
</dbReference>
<proteinExistence type="predicted"/>
<dbReference type="SUPFAM" id="SSF48371">
    <property type="entry name" value="ARM repeat"/>
    <property type="match status" value="1"/>
</dbReference>
<protein>
    <recommendedName>
        <fullName evidence="3">MI domain-containing protein</fullName>
    </recommendedName>
</protein>
<gene>
    <name evidence="1" type="ORF">RDB_LOCUS127041</name>
</gene>
<dbReference type="EMBL" id="CAJMWV010005041">
    <property type="protein sequence ID" value="CAE6507418.1"/>
    <property type="molecule type" value="Genomic_DNA"/>
</dbReference>
<sequence length="111" mass="12514">MTEKETENKVKEDVKEYLGAQGIKEAIMALEALPSEHRHFFVDELINASMNSGSKVVVLVVLVEKLFSAARSHVVKAKNGFYNVIFISCCGNWISGDLRRIEETDPFRDPQ</sequence>
<reference evidence="1" key="1">
    <citation type="submission" date="2021-01" db="EMBL/GenBank/DDBJ databases">
        <authorList>
            <person name="Kaushik A."/>
        </authorList>
    </citation>
    <scope>NUCLEOTIDE SEQUENCE</scope>
    <source>
        <strain evidence="1">AG3-1AP</strain>
    </source>
</reference>
<evidence type="ECO:0000313" key="1">
    <source>
        <dbReference type="EMBL" id="CAE6507418.1"/>
    </source>
</evidence>
<evidence type="ECO:0000313" key="2">
    <source>
        <dbReference type="Proteomes" id="UP000663831"/>
    </source>
</evidence>
<organism evidence="1 2">
    <name type="scientific">Rhizoctonia solani</name>
    <dbReference type="NCBI Taxonomy" id="456999"/>
    <lineage>
        <taxon>Eukaryota</taxon>
        <taxon>Fungi</taxon>
        <taxon>Dikarya</taxon>
        <taxon>Basidiomycota</taxon>
        <taxon>Agaricomycotina</taxon>
        <taxon>Agaricomycetes</taxon>
        <taxon>Cantharellales</taxon>
        <taxon>Ceratobasidiaceae</taxon>
        <taxon>Rhizoctonia</taxon>
    </lineage>
</organism>
<name>A0A8H3D325_9AGAM</name>